<name>A0A1T5KLM4_9MICO</name>
<protein>
    <submittedName>
        <fullName evidence="3">Membrane proteinase PrsW, cleaves anti-sigma factor RsiW, M82 family</fullName>
    </submittedName>
</protein>
<feature type="transmembrane region" description="Helical" evidence="2">
    <location>
        <begin position="246"/>
        <end position="267"/>
    </location>
</feature>
<feature type="region of interest" description="Disordered" evidence="1">
    <location>
        <begin position="1"/>
        <end position="114"/>
    </location>
</feature>
<dbReference type="PANTHER" id="PTHR36844">
    <property type="entry name" value="PROTEASE PRSW"/>
    <property type="match status" value="1"/>
</dbReference>
<reference evidence="3 4" key="1">
    <citation type="submission" date="2017-02" db="EMBL/GenBank/DDBJ databases">
        <authorList>
            <person name="Peterson S.W."/>
        </authorList>
    </citation>
    <scope>NUCLEOTIDE SEQUENCE [LARGE SCALE GENOMIC DNA]</scope>
    <source>
        <strain evidence="3 4">VKM Ac-2059</strain>
    </source>
</reference>
<dbReference type="RefSeq" id="WP_143785470.1">
    <property type="nucleotide sequence ID" value="NZ_FUZP01000002.1"/>
</dbReference>
<feature type="transmembrane region" description="Helical" evidence="2">
    <location>
        <begin position="279"/>
        <end position="301"/>
    </location>
</feature>
<dbReference type="EMBL" id="FUZP01000002">
    <property type="protein sequence ID" value="SKC64560.1"/>
    <property type="molecule type" value="Genomic_DNA"/>
</dbReference>
<evidence type="ECO:0000256" key="2">
    <source>
        <dbReference type="SAM" id="Phobius"/>
    </source>
</evidence>
<feature type="transmembrane region" description="Helical" evidence="2">
    <location>
        <begin position="378"/>
        <end position="400"/>
    </location>
</feature>
<dbReference type="PANTHER" id="PTHR36844:SF1">
    <property type="entry name" value="PROTEASE PRSW"/>
    <property type="match status" value="1"/>
</dbReference>
<keyword evidence="2" id="KW-0812">Transmembrane</keyword>
<dbReference type="AlphaFoldDB" id="A0A1T5KLM4"/>
<feature type="compositionally biased region" description="Basic and acidic residues" evidence="1">
    <location>
        <begin position="1"/>
        <end position="11"/>
    </location>
</feature>
<feature type="transmembrane region" description="Helical" evidence="2">
    <location>
        <begin position="313"/>
        <end position="335"/>
    </location>
</feature>
<keyword evidence="4" id="KW-1185">Reference proteome</keyword>
<feature type="compositionally biased region" description="Pro residues" evidence="1">
    <location>
        <begin position="19"/>
        <end position="31"/>
    </location>
</feature>
<keyword evidence="2" id="KW-1133">Transmembrane helix</keyword>
<feature type="transmembrane region" description="Helical" evidence="2">
    <location>
        <begin position="202"/>
        <end position="226"/>
    </location>
</feature>
<accession>A0A1T5KLM4</accession>
<feature type="transmembrane region" description="Helical" evidence="2">
    <location>
        <begin position="140"/>
        <end position="164"/>
    </location>
</feature>
<organism evidence="3 4">
    <name type="scientific">Okibacterium fritillariae</name>
    <dbReference type="NCBI Taxonomy" id="123320"/>
    <lineage>
        <taxon>Bacteria</taxon>
        <taxon>Bacillati</taxon>
        <taxon>Actinomycetota</taxon>
        <taxon>Actinomycetes</taxon>
        <taxon>Micrococcales</taxon>
        <taxon>Microbacteriaceae</taxon>
        <taxon>Okibacterium</taxon>
    </lineage>
</organism>
<sequence length="500" mass="53280">MTYPTPRDDPNSSHGRLPSGPPILNAPPGAPSAPNSAQPEQQHAYAAPDRSGQQAPLAPQEPPLTPRDPYATDGRAPGADAQNAPSSAPNSGRYYPPQPVYGGPGFTQPARDAQPQYAQPAKAPYFVQPVWSQRVKPSSVMAVLALSAIAVLGLLLGGLIIYFVSQLGAMAVGLSFFGALIPLAVVLAAVAWVDRWEPEPRLALVFSFLWGAAAAASMALLVGLGVEVAAYLATGSGPGAFFSAAIQAPVVEEIAKGLGILIVFYAARRHFDGPLDGMVYAAVIAAGFAFTENILYFAQALWDGGFSGLSVTFVLRAVLSPFAHVMFTTMTGLALGFAARRSTSLGALLYFLVGLVPAILLHALWNGALFFIDSLGSYIVYYLLVQVPLFAGAVTLTVLVRRHEIKLTQARLNEYAAAGWFTPAEVTMLATWSGRRRARAWAATLPGDKGKVMRQFARDATRLAYTRQRIITGRNHLVNRRTEQELLAAVTTDRAVLLGP</sequence>
<feature type="transmembrane region" description="Helical" evidence="2">
    <location>
        <begin position="347"/>
        <end position="372"/>
    </location>
</feature>
<gene>
    <name evidence="3" type="ORF">SAMN06309945_2383</name>
</gene>
<dbReference type="Proteomes" id="UP000190857">
    <property type="component" value="Unassembled WGS sequence"/>
</dbReference>
<dbReference type="OrthoDB" id="9785431at2"/>
<dbReference type="GO" id="GO:0008233">
    <property type="term" value="F:peptidase activity"/>
    <property type="evidence" value="ECO:0007669"/>
    <property type="project" value="InterPro"/>
</dbReference>
<dbReference type="InterPro" id="IPR026898">
    <property type="entry name" value="PrsW"/>
</dbReference>
<dbReference type="STRING" id="123320.SAMN06309945_2383"/>
<feature type="transmembrane region" description="Helical" evidence="2">
    <location>
        <begin position="170"/>
        <end position="193"/>
    </location>
</feature>
<evidence type="ECO:0000313" key="3">
    <source>
        <dbReference type="EMBL" id="SKC64560.1"/>
    </source>
</evidence>
<evidence type="ECO:0000256" key="1">
    <source>
        <dbReference type="SAM" id="MobiDB-lite"/>
    </source>
</evidence>
<keyword evidence="2" id="KW-0472">Membrane</keyword>
<dbReference type="Pfam" id="PF13367">
    <property type="entry name" value="PrsW-protease"/>
    <property type="match status" value="1"/>
</dbReference>
<evidence type="ECO:0000313" key="4">
    <source>
        <dbReference type="Proteomes" id="UP000190857"/>
    </source>
</evidence>
<proteinExistence type="predicted"/>